<dbReference type="InterPro" id="IPR001466">
    <property type="entry name" value="Beta-lactam-related"/>
</dbReference>
<evidence type="ECO:0000256" key="1">
    <source>
        <dbReference type="SAM" id="SignalP"/>
    </source>
</evidence>
<organism evidence="3 4">
    <name type="scientific">Aureibacter tunicatorum</name>
    <dbReference type="NCBI Taxonomy" id="866807"/>
    <lineage>
        <taxon>Bacteria</taxon>
        <taxon>Pseudomonadati</taxon>
        <taxon>Bacteroidota</taxon>
        <taxon>Cytophagia</taxon>
        <taxon>Cytophagales</taxon>
        <taxon>Persicobacteraceae</taxon>
        <taxon>Aureibacter</taxon>
    </lineage>
</organism>
<dbReference type="SUPFAM" id="SSF56601">
    <property type="entry name" value="beta-lactamase/transpeptidase-like"/>
    <property type="match status" value="1"/>
</dbReference>
<feature type="signal peptide" evidence="1">
    <location>
        <begin position="1"/>
        <end position="23"/>
    </location>
</feature>
<keyword evidence="1" id="KW-0732">Signal</keyword>
<dbReference type="PANTHER" id="PTHR46825:SF9">
    <property type="entry name" value="BETA-LACTAMASE-RELATED DOMAIN-CONTAINING PROTEIN"/>
    <property type="match status" value="1"/>
</dbReference>
<reference evidence="3" key="1">
    <citation type="submission" date="2023-07" db="EMBL/GenBank/DDBJ databases">
        <title>Genomic Encyclopedia of Type Strains, Phase IV (KMG-IV): sequencing the most valuable type-strain genomes for metagenomic binning, comparative biology and taxonomic classification.</title>
        <authorList>
            <person name="Goeker M."/>
        </authorList>
    </citation>
    <scope>NUCLEOTIDE SEQUENCE</scope>
    <source>
        <strain evidence="3">DSM 26174</strain>
    </source>
</reference>
<feature type="domain" description="Beta-lactamase-related" evidence="2">
    <location>
        <begin position="41"/>
        <end position="326"/>
    </location>
</feature>
<name>A0AAE4BU35_9BACT</name>
<evidence type="ECO:0000313" key="3">
    <source>
        <dbReference type="EMBL" id="MDR6240610.1"/>
    </source>
</evidence>
<proteinExistence type="predicted"/>
<dbReference type="Gene3D" id="3.40.710.10">
    <property type="entry name" value="DD-peptidase/beta-lactamase superfamily"/>
    <property type="match status" value="1"/>
</dbReference>
<dbReference type="Proteomes" id="UP001185092">
    <property type="component" value="Unassembled WGS sequence"/>
</dbReference>
<feature type="chain" id="PRO_5042003942" evidence="1">
    <location>
        <begin position="24"/>
        <end position="341"/>
    </location>
</feature>
<gene>
    <name evidence="3" type="ORF">HNQ88_003686</name>
</gene>
<accession>A0AAE4BU35</accession>
<sequence>MKKLYIFILIALHIFVCCSPNTAKHEVTNIDNNRLSAQVDSVLANHAFNGVVLIAKDTIPLYKSALGYADLEEKSQLKLEHQFVIGSISKQITAVLVMREFEKGNLVLEDKLGEYLTHLKQDWKDEVSIHHLLAHTHGISDINQPLDFEPGTQFQYSQLGYDLLAQVLEKKTGKTFLDLSSNLFDEYGLRNTFHPKSKNYKRLVKGYEISERGDLVYSSSSLQNYAAAGSFISNAEDLAKWNVLLHTGKLVSVNTLDLMKTRYATRKHPVFEEVEYGYGLIYKKNHKESQIGALGFAPGFALANYYHPASKISLVVLCNALEDRDDFKKVFEVHTELMKLM</sequence>
<dbReference type="Pfam" id="PF00144">
    <property type="entry name" value="Beta-lactamase"/>
    <property type="match status" value="1"/>
</dbReference>
<evidence type="ECO:0000259" key="2">
    <source>
        <dbReference type="Pfam" id="PF00144"/>
    </source>
</evidence>
<dbReference type="InterPro" id="IPR050491">
    <property type="entry name" value="AmpC-like"/>
</dbReference>
<dbReference type="RefSeq" id="WP_309940674.1">
    <property type="nucleotide sequence ID" value="NZ_AP025306.1"/>
</dbReference>
<protein>
    <submittedName>
        <fullName evidence="3">CubicO group peptidase (Beta-lactamase class C family)</fullName>
    </submittedName>
</protein>
<dbReference type="InterPro" id="IPR012338">
    <property type="entry name" value="Beta-lactam/transpept-like"/>
</dbReference>
<evidence type="ECO:0000313" key="4">
    <source>
        <dbReference type="Proteomes" id="UP001185092"/>
    </source>
</evidence>
<keyword evidence="4" id="KW-1185">Reference proteome</keyword>
<dbReference type="AlphaFoldDB" id="A0AAE4BU35"/>
<dbReference type="EMBL" id="JAVDQD010000005">
    <property type="protein sequence ID" value="MDR6240610.1"/>
    <property type="molecule type" value="Genomic_DNA"/>
</dbReference>
<comment type="caution">
    <text evidence="3">The sequence shown here is derived from an EMBL/GenBank/DDBJ whole genome shotgun (WGS) entry which is preliminary data.</text>
</comment>
<dbReference type="PANTHER" id="PTHR46825">
    <property type="entry name" value="D-ALANYL-D-ALANINE-CARBOXYPEPTIDASE/ENDOPEPTIDASE AMPH"/>
    <property type="match status" value="1"/>
</dbReference>